<gene>
    <name evidence="3" type="ORF">SAMN05444271_11926</name>
</gene>
<organism evidence="3 4">
    <name type="scientific">Halohasta litchfieldiae</name>
    <dbReference type="NCBI Taxonomy" id="1073996"/>
    <lineage>
        <taxon>Archaea</taxon>
        <taxon>Methanobacteriati</taxon>
        <taxon>Methanobacteriota</taxon>
        <taxon>Stenosarchaea group</taxon>
        <taxon>Halobacteria</taxon>
        <taxon>Halobacteriales</taxon>
        <taxon>Haloferacaceae</taxon>
        <taxon>Halohasta</taxon>
    </lineage>
</organism>
<evidence type="ECO:0000259" key="2">
    <source>
        <dbReference type="Pfam" id="PF26404"/>
    </source>
</evidence>
<name>A0A1H6VTF1_9EURY</name>
<accession>A0A2H4Q1K8</accession>
<feature type="region of interest" description="Disordered" evidence="1">
    <location>
        <begin position="1"/>
        <end position="21"/>
    </location>
</feature>
<sequence>MTSDSDKELHHPAGLISDNESECLFDGETSQKARDELREQISNRLGQTLRDFAVVYPTLRECDIESVFDPDSPRKVTEVRAATQDALAMLVYGMLTNGDMLEMRLQDAIQNAAISYGEQIDVELSLRRGPLPTIEQLIVQADEEGISEGTLTLLEYFLYETDVSQEKLIEAAECLSIDFSEEDIVSANQMGPCVRKPQMAFTDVTISDEEIEDSTETNK</sequence>
<keyword evidence="4" id="KW-1185">Reference proteome</keyword>
<evidence type="ECO:0000313" key="3">
    <source>
        <dbReference type="EMBL" id="SEJ07006.1"/>
    </source>
</evidence>
<feature type="domain" description="Domain of unknown function" evidence="2">
    <location>
        <begin position="30"/>
        <end position="114"/>
    </location>
</feature>
<dbReference type="STRING" id="1073996.SAMN05444271_11926"/>
<protein>
    <recommendedName>
        <fullName evidence="2">Domain of unknown function domain-containing protein</fullName>
    </recommendedName>
</protein>
<dbReference type="Pfam" id="PF26404">
    <property type="entry name" value="DUF8102"/>
    <property type="match status" value="1"/>
</dbReference>
<dbReference type="InterPro" id="IPR058415">
    <property type="entry name" value="DUF8102"/>
</dbReference>
<dbReference type="AlphaFoldDB" id="A0A1H6VTF1"/>
<dbReference type="EMBL" id="FNYR01000019">
    <property type="protein sequence ID" value="SEJ07006.1"/>
    <property type="molecule type" value="Genomic_DNA"/>
</dbReference>
<proteinExistence type="predicted"/>
<evidence type="ECO:0000313" key="4">
    <source>
        <dbReference type="Proteomes" id="UP000198888"/>
    </source>
</evidence>
<feature type="compositionally biased region" description="Basic and acidic residues" evidence="1">
    <location>
        <begin position="1"/>
        <end position="11"/>
    </location>
</feature>
<dbReference type="KEGG" id="hae:halTADL_1487"/>
<dbReference type="Proteomes" id="UP000198888">
    <property type="component" value="Unassembled WGS sequence"/>
</dbReference>
<accession>A0A1H6VTF1</accession>
<dbReference type="GeneID" id="35002291"/>
<evidence type="ECO:0000256" key="1">
    <source>
        <dbReference type="SAM" id="MobiDB-lite"/>
    </source>
</evidence>
<dbReference type="RefSeq" id="WP_089673066.1">
    <property type="nucleotide sequence ID" value="NZ_CP024845.1"/>
</dbReference>
<reference evidence="3 4" key="1">
    <citation type="submission" date="2016-10" db="EMBL/GenBank/DDBJ databases">
        <authorList>
            <person name="de Groot N.N."/>
        </authorList>
    </citation>
    <scope>NUCLEOTIDE SEQUENCE [LARGE SCALE GENOMIC DNA]</scope>
    <source>
        <strain evidence="3 4">DSM 22187</strain>
    </source>
</reference>